<sequence>MVTISFSVYWLPIVLGRVDDGDRSARLIEGNGVALVWAPAGPGWYEHYYSWNDIAFYGVPPVGFGEKPGYDDRDATIEDMNTTGLPCYLSEDGLTIMNEPQYIWRMPTVDEIVRSLVRHGENAGCTWDGKSERADCQVLPDKDTPLWAPDWSPIYYWAADEHDEHEAYYVSYNGKGINHQPKSWGNQRHGYRFVREP</sequence>
<accession>X1H918</accession>
<proteinExistence type="predicted"/>
<reference evidence="1" key="1">
    <citation type="journal article" date="2014" name="Front. Microbiol.">
        <title>High frequency of phylogenetically diverse reductive dehalogenase-homologous genes in deep subseafloor sedimentary metagenomes.</title>
        <authorList>
            <person name="Kawai M."/>
            <person name="Futagami T."/>
            <person name="Toyoda A."/>
            <person name="Takaki Y."/>
            <person name="Nishi S."/>
            <person name="Hori S."/>
            <person name="Arai W."/>
            <person name="Tsubouchi T."/>
            <person name="Morono Y."/>
            <person name="Uchiyama I."/>
            <person name="Ito T."/>
            <person name="Fujiyama A."/>
            <person name="Inagaki F."/>
            <person name="Takami H."/>
        </authorList>
    </citation>
    <scope>NUCLEOTIDE SEQUENCE</scope>
    <source>
        <strain evidence="1">Expedition CK06-06</strain>
    </source>
</reference>
<evidence type="ECO:0000313" key="1">
    <source>
        <dbReference type="EMBL" id="GAH65887.1"/>
    </source>
</evidence>
<organism evidence="1">
    <name type="scientific">marine sediment metagenome</name>
    <dbReference type="NCBI Taxonomy" id="412755"/>
    <lineage>
        <taxon>unclassified sequences</taxon>
        <taxon>metagenomes</taxon>
        <taxon>ecological metagenomes</taxon>
    </lineage>
</organism>
<protein>
    <recommendedName>
        <fullName evidence="2">DUF1566 domain-containing protein</fullName>
    </recommendedName>
</protein>
<dbReference type="EMBL" id="BARU01031987">
    <property type="protein sequence ID" value="GAH65887.1"/>
    <property type="molecule type" value="Genomic_DNA"/>
</dbReference>
<evidence type="ECO:0008006" key="2">
    <source>
        <dbReference type="Google" id="ProtNLM"/>
    </source>
</evidence>
<comment type="caution">
    <text evidence="1">The sequence shown here is derived from an EMBL/GenBank/DDBJ whole genome shotgun (WGS) entry which is preliminary data.</text>
</comment>
<dbReference type="AlphaFoldDB" id="X1H918"/>
<name>X1H918_9ZZZZ</name>
<gene>
    <name evidence="1" type="ORF">S03H2_50511</name>
</gene>